<organism evidence="2">
    <name type="scientific">mine drainage metagenome</name>
    <dbReference type="NCBI Taxonomy" id="410659"/>
    <lineage>
        <taxon>unclassified sequences</taxon>
        <taxon>metagenomes</taxon>
        <taxon>ecological metagenomes</taxon>
    </lineage>
</organism>
<feature type="non-terminal residue" evidence="2">
    <location>
        <position position="1"/>
    </location>
</feature>
<accession>T1BUE6</accession>
<dbReference type="InterPro" id="IPR027417">
    <property type="entry name" value="P-loop_NTPase"/>
</dbReference>
<dbReference type="Pfam" id="PF01695">
    <property type="entry name" value="IstB_IS21"/>
    <property type="match status" value="1"/>
</dbReference>
<sequence>LGMAAIRANATVRYFKCSTLLERIGTARLDGSYRSFVTKLSRIDVVVIDDWGLSPITVNGARELLDIIDDRVG</sequence>
<dbReference type="InterPro" id="IPR002611">
    <property type="entry name" value="IstB_ATP-bd"/>
</dbReference>
<reference evidence="2" key="2">
    <citation type="journal article" date="2014" name="ISME J.">
        <title>Microbial stratification in low pH oxic and suboxic macroscopic growths along an acid mine drainage.</title>
        <authorList>
            <person name="Mendez-Garcia C."/>
            <person name="Mesa V."/>
            <person name="Sprenger R.R."/>
            <person name="Richter M."/>
            <person name="Diez M.S."/>
            <person name="Solano J."/>
            <person name="Bargiela R."/>
            <person name="Golyshina O.V."/>
            <person name="Manteca A."/>
            <person name="Ramos J.L."/>
            <person name="Gallego J.R."/>
            <person name="Llorente I."/>
            <person name="Martins Dos Santos V.A."/>
            <person name="Jensen O.N."/>
            <person name="Pelaez A.I."/>
            <person name="Sanchez J."/>
            <person name="Ferrer M."/>
        </authorList>
    </citation>
    <scope>NUCLEOTIDE SEQUENCE</scope>
</reference>
<keyword evidence="2" id="KW-0067">ATP-binding</keyword>
<name>T1BUE6_9ZZZZ</name>
<dbReference type="EMBL" id="AUZX01003589">
    <property type="protein sequence ID" value="EQD73487.1"/>
    <property type="molecule type" value="Genomic_DNA"/>
</dbReference>
<reference evidence="2" key="1">
    <citation type="submission" date="2013-08" db="EMBL/GenBank/DDBJ databases">
        <authorList>
            <person name="Mendez C."/>
            <person name="Richter M."/>
            <person name="Ferrer M."/>
            <person name="Sanchez J."/>
        </authorList>
    </citation>
    <scope>NUCLEOTIDE SEQUENCE</scope>
</reference>
<gene>
    <name evidence="2" type="ORF">B1A_04930</name>
</gene>
<dbReference type="GO" id="GO:0005524">
    <property type="term" value="F:ATP binding"/>
    <property type="evidence" value="ECO:0007669"/>
    <property type="project" value="UniProtKB-KW"/>
</dbReference>
<keyword evidence="2" id="KW-0547">Nucleotide-binding</keyword>
<dbReference type="Gene3D" id="3.40.50.300">
    <property type="entry name" value="P-loop containing nucleotide triphosphate hydrolases"/>
    <property type="match status" value="1"/>
</dbReference>
<evidence type="ECO:0000259" key="1">
    <source>
        <dbReference type="Pfam" id="PF01695"/>
    </source>
</evidence>
<protein>
    <submittedName>
        <fullName evidence="2">IstB-like ATP-binding protein domain protein</fullName>
    </submittedName>
</protein>
<evidence type="ECO:0000313" key="2">
    <source>
        <dbReference type="EMBL" id="EQD73487.1"/>
    </source>
</evidence>
<proteinExistence type="predicted"/>
<feature type="non-terminal residue" evidence="2">
    <location>
        <position position="73"/>
    </location>
</feature>
<feature type="domain" description="IstB-like ATP-binding" evidence="1">
    <location>
        <begin position="1"/>
        <end position="73"/>
    </location>
</feature>
<dbReference type="AlphaFoldDB" id="T1BUE6"/>
<comment type="caution">
    <text evidence="2">The sequence shown here is derived from an EMBL/GenBank/DDBJ whole genome shotgun (WGS) entry which is preliminary data.</text>
</comment>